<dbReference type="Pfam" id="PF07833">
    <property type="entry name" value="Cu_amine_oxidN1"/>
    <property type="match status" value="1"/>
</dbReference>
<reference evidence="3 4" key="1">
    <citation type="submission" date="2021-03" db="EMBL/GenBank/DDBJ databases">
        <title>Antimicrobial resistance genes in bacteria isolated from Japanese honey, and their potential for conferring macrolide and lincosamide resistance in the American foulbrood pathogen Paenibacillus larvae.</title>
        <authorList>
            <person name="Okamoto M."/>
            <person name="Kumagai M."/>
            <person name="Kanamori H."/>
            <person name="Takamatsu D."/>
        </authorList>
    </citation>
    <scope>NUCLEOTIDE SEQUENCE [LARGE SCALE GENOMIC DNA]</scope>
    <source>
        <strain evidence="3 4">J34TS1</strain>
    </source>
</reference>
<keyword evidence="4" id="KW-1185">Reference proteome</keyword>
<gene>
    <name evidence="3" type="ORF">J34TS1_24310</name>
</gene>
<dbReference type="AlphaFoldDB" id="A0A920CNN6"/>
<dbReference type="EMBL" id="BORT01000009">
    <property type="protein sequence ID" value="GIO47666.1"/>
    <property type="molecule type" value="Genomic_DNA"/>
</dbReference>
<feature type="chain" id="PRO_5037725241" description="Copper amine oxidase-like N-terminal domain-containing protein" evidence="1">
    <location>
        <begin position="28"/>
        <end position="283"/>
    </location>
</feature>
<evidence type="ECO:0000313" key="4">
    <source>
        <dbReference type="Proteomes" id="UP000682811"/>
    </source>
</evidence>
<feature type="signal peptide" evidence="1">
    <location>
        <begin position="1"/>
        <end position="27"/>
    </location>
</feature>
<dbReference type="InterPro" id="IPR012854">
    <property type="entry name" value="Cu_amine_oxidase-like_N"/>
</dbReference>
<keyword evidence="1" id="KW-0732">Signal</keyword>
<evidence type="ECO:0000259" key="2">
    <source>
        <dbReference type="Pfam" id="PF07833"/>
    </source>
</evidence>
<comment type="caution">
    <text evidence="3">The sequence shown here is derived from an EMBL/GenBank/DDBJ whole genome shotgun (WGS) entry which is preliminary data.</text>
</comment>
<dbReference type="RefSeq" id="WP_212978479.1">
    <property type="nucleotide sequence ID" value="NZ_AP025343.1"/>
</dbReference>
<protein>
    <recommendedName>
        <fullName evidence="2">Copper amine oxidase-like N-terminal domain-containing protein</fullName>
    </recommendedName>
</protein>
<evidence type="ECO:0000256" key="1">
    <source>
        <dbReference type="SAM" id="SignalP"/>
    </source>
</evidence>
<name>A0A920CNN6_9BACL</name>
<sequence length="283" mass="30437">MIYKKWIIAASTAAVVILSGTSIMALAKDNPIKIMLNGTELVTSKGVQKVDGAIMLPIKEFGELFGKDVSFDEKNNTVSINNQAGVMVAESEDKTVRISGDKTESGTFEHLKLETPVFTRSIPGYSVTNPSYAPQIISEDLNGNGKKETVIILTTGYGTGVYQSNVLVYNAEGEELHVEDGNTAFLKQFSGSFTSEGLELMVQGTRYEIPSGLVLSEAGQLNSAPGIGSILQYAVEDGVLTATTAVQISPAEYVGDLKLKYSFKNGLFQAGNASFEIYPEYRS</sequence>
<dbReference type="Proteomes" id="UP000682811">
    <property type="component" value="Unassembled WGS sequence"/>
</dbReference>
<proteinExistence type="predicted"/>
<organism evidence="3 4">
    <name type="scientific">Paenibacillus azoreducens</name>
    <dbReference type="NCBI Taxonomy" id="116718"/>
    <lineage>
        <taxon>Bacteria</taxon>
        <taxon>Bacillati</taxon>
        <taxon>Bacillota</taxon>
        <taxon>Bacilli</taxon>
        <taxon>Bacillales</taxon>
        <taxon>Paenibacillaceae</taxon>
        <taxon>Paenibacillus</taxon>
    </lineage>
</organism>
<accession>A0A920CNN6</accession>
<feature type="domain" description="Copper amine oxidase-like N-terminal" evidence="2">
    <location>
        <begin position="36"/>
        <end position="80"/>
    </location>
</feature>
<evidence type="ECO:0000313" key="3">
    <source>
        <dbReference type="EMBL" id="GIO47666.1"/>
    </source>
</evidence>